<reference evidence="1" key="1">
    <citation type="submission" date="2021-03" db="EMBL/GenBank/DDBJ databases">
        <title>Evolutionary priming and transition to the ectomycorrhizal habit in an iconic lineage of mushroom-forming fungi: is preadaptation a requirement?</title>
        <authorList>
            <consortium name="DOE Joint Genome Institute"/>
            <person name="Looney B.P."/>
            <person name="Miyauchi S."/>
            <person name="Morin E."/>
            <person name="Drula E."/>
            <person name="Courty P.E."/>
            <person name="Chicoki N."/>
            <person name="Fauchery L."/>
            <person name="Kohler A."/>
            <person name="Kuo A."/>
            <person name="LaButti K."/>
            <person name="Pangilinan J."/>
            <person name="Lipzen A."/>
            <person name="Riley R."/>
            <person name="Andreopoulos W."/>
            <person name="He G."/>
            <person name="Johnson J."/>
            <person name="Barry K.W."/>
            <person name="Grigoriev I.V."/>
            <person name="Nagy L."/>
            <person name="Hibbett D."/>
            <person name="Henrissat B."/>
            <person name="Matheny P.B."/>
            <person name="Labbe J."/>
            <person name="Martin A.F."/>
        </authorList>
    </citation>
    <scope>NUCLEOTIDE SEQUENCE</scope>
    <source>
        <strain evidence="1">BPL698</strain>
    </source>
</reference>
<gene>
    <name evidence="1" type="ORF">F5148DRAFT_240615</name>
</gene>
<dbReference type="Proteomes" id="UP001207468">
    <property type="component" value="Unassembled WGS sequence"/>
</dbReference>
<sequence length="118" mass="13875">MSSAPYQPLPRDDYDDEASPTPHRYNLEHFQLSQDPRFNPPTPPWWKRALLLLFIVFLFWLSFTIRVSLKKEADSQIVHAHRYSKEHKYRPAASPIIYEKLKDGRTRVRGAAPSLRSL</sequence>
<name>A0ACC0U3Q7_9AGAM</name>
<keyword evidence="2" id="KW-1185">Reference proteome</keyword>
<organism evidence="1 2">
    <name type="scientific">Russula earlei</name>
    <dbReference type="NCBI Taxonomy" id="71964"/>
    <lineage>
        <taxon>Eukaryota</taxon>
        <taxon>Fungi</taxon>
        <taxon>Dikarya</taxon>
        <taxon>Basidiomycota</taxon>
        <taxon>Agaricomycotina</taxon>
        <taxon>Agaricomycetes</taxon>
        <taxon>Russulales</taxon>
        <taxon>Russulaceae</taxon>
        <taxon>Russula</taxon>
    </lineage>
</organism>
<dbReference type="EMBL" id="JAGFNK010000175">
    <property type="protein sequence ID" value="KAI9461730.1"/>
    <property type="molecule type" value="Genomic_DNA"/>
</dbReference>
<protein>
    <submittedName>
        <fullName evidence="1">Uncharacterized protein</fullName>
    </submittedName>
</protein>
<proteinExistence type="predicted"/>
<evidence type="ECO:0000313" key="2">
    <source>
        <dbReference type="Proteomes" id="UP001207468"/>
    </source>
</evidence>
<accession>A0ACC0U3Q7</accession>
<evidence type="ECO:0000313" key="1">
    <source>
        <dbReference type="EMBL" id="KAI9461730.1"/>
    </source>
</evidence>
<comment type="caution">
    <text evidence="1">The sequence shown here is derived from an EMBL/GenBank/DDBJ whole genome shotgun (WGS) entry which is preliminary data.</text>
</comment>